<dbReference type="EMBL" id="JAQNDK010000002">
    <property type="protein sequence ID" value="MDC0679188.1"/>
    <property type="molecule type" value="Genomic_DNA"/>
</dbReference>
<evidence type="ECO:0000313" key="8">
    <source>
        <dbReference type="Proteomes" id="UP001217485"/>
    </source>
</evidence>
<dbReference type="Proteomes" id="UP001217485">
    <property type="component" value="Unassembled WGS sequence"/>
</dbReference>
<dbReference type="RefSeq" id="WP_272096140.1">
    <property type="nucleotide sequence ID" value="NZ_JAQNDK010000002.1"/>
</dbReference>
<sequence length="187" mass="20567">MTWRGPHVGPARVLNIAEIAAQEPFIRSVLRGLGVPAVDVGDVLQDVMLGAWASSQAGRYRPDPVREPLDALKRWLFGVCRFHCTHYHERAFRRREVPVDDPWAATDEEHIDPGHVGERIDAAEALMAIAAMPLWAREVLVLAALGHGGTEIADILGIPLGTAGSRLRLARARLACKLRRRRGTSPP</sequence>
<evidence type="ECO:0000256" key="5">
    <source>
        <dbReference type="ARBA" id="ARBA00023163"/>
    </source>
</evidence>
<dbReference type="SUPFAM" id="SSF88659">
    <property type="entry name" value="Sigma3 and sigma4 domains of RNA polymerase sigma factors"/>
    <property type="match status" value="1"/>
</dbReference>
<dbReference type="PANTHER" id="PTHR43133:SF8">
    <property type="entry name" value="RNA POLYMERASE SIGMA FACTOR HI_1459-RELATED"/>
    <property type="match status" value="1"/>
</dbReference>
<dbReference type="SUPFAM" id="SSF88946">
    <property type="entry name" value="Sigma2 domain of RNA polymerase sigma factors"/>
    <property type="match status" value="1"/>
</dbReference>
<keyword evidence="2" id="KW-0805">Transcription regulation</keyword>
<keyword evidence="8" id="KW-1185">Reference proteome</keyword>
<dbReference type="PANTHER" id="PTHR43133">
    <property type="entry name" value="RNA POLYMERASE ECF-TYPE SIGMA FACTO"/>
    <property type="match status" value="1"/>
</dbReference>
<gene>
    <name evidence="7" type="ORF">POL72_15700</name>
</gene>
<dbReference type="InterPro" id="IPR013324">
    <property type="entry name" value="RNA_pol_sigma_r3/r4-like"/>
</dbReference>
<evidence type="ECO:0000256" key="2">
    <source>
        <dbReference type="ARBA" id="ARBA00023015"/>
    </source>
</evidence>
<dbReference type="Gene3D" id="1.10.1740.10">
    <property type="match status" value="1"/>
</dbReference>
<evidence type="ECO:0000256" key="3">
    <source>
        <dbReference type="ARBA" id="ARBA00023082"/>
    </source>
</evidence>
<keyword evidence="5" id="KW-0804">Transcription</keyword>
<dbReference type="InterPro" id="IPR013325">
    <property type="entry name" value="RNA_pol_sigma_r2"/>
</dbReference>
<dbReference type="Gene3D" id="1.10.10.10">
    <property type="entry name" value="Winged helix-like DNA-binding domain superfamily/Winged helix DNA-binding domain"/>
    <property type="match status" value="1"/>
</dbReference>
<protein>
    <submittedName>
        <fullName evidence="7">Sigma-70 family RNA polymerase sigma factor</fullName>
    </submittedName>
</protein>
<keyword evidence="3" id="KW-0731">Sigma factor</keyword>
<dbReference type="InterPro" id="IPR039425">
    <property type="entry name" value="RNA_pol_sigma-70-like"/>
</dbReference>
<accession>A0ABT5BZQ7</accession>
<dbReference type="InterPro" id="IPR036388">
    <property type="entry name" value="WH-like_DNA-bd_sf"/>
</dbReference>
<keyword evidence="4" id="KW-0238">DNA-binding</keyword>
<evidence type="ECO:0000256" key="4">
    <source>
        <dbReference type="ARBA" id="ARBA00023125"/>
    </source>
</evidence>
<organism evidence="7 8">
    <name type="scientific">Sorangium atrum</name>
    <dbReference type="NCBI Taxonomy" id="2995308"/>
    <lineage>
        <taxon>Bacteria</taxon>
        <taxon>Pseudomonadati</taxon>
        <taxon>Myxococcota</taxon>
        <taxon>Polyangia</taxon>
        <taxon>Polyangiales</taxon>
        <taxon>Polyangiaceae</taxon>
        <taxon>Sorangium</taxon>
    </lineage>
</organism>
<evidence type="ECO:0000256" key="1">
    <source>
        <dbReference type="ARBA" id="ARBA00010641"/>
    </source>
</evidence>
<name>A0ABT5BZQ7_9BACT</name>
<evidence type="ECO:0000259" key="6">
    <source>
        <dbReference type="Pfam" id="PF08281"/>
    </source>
</evidence>
<reference evidence="7 8" key="1">
    <citation type="submission" date="2023-01" db="EMBL/GenBank/DDBJ databases">
        <title>Minimal conservation of predation-associated metabolite biosynthetic gene clusters underscores biosynthetic potential of Myxococcota including descriptions for ten novel species: Archangium lansinium sp. nov., Myxococcus landrumus sp. nov., Nannocystis bai.</title>
        <authorList>
            <person name="Ahearne A."/>
            <person name="Stevens C."/>
            <person name="Dowd S."/>
        </authorList>
    </citation>
    <scope>NUCLEOTIDE SEQUENCE [LARGE SCALE GENOMIC DNA]</scope>
    <source>
        <strain evidence="7 8">WIWO2</strain>
    </source>
</reference>
<evidence type="ECO:0000313" key="7">
    <source>
        <dbReference type="EMBL" id="MDC0679188.1"/>
    </source>
</evidence>
<comment type="caution">
    <text evidence="7">The sequence shown here is derived from an EMBL/GenBank/DDBJ whole genome shotgun (WGS) entry which is preliminary data.</text>
</comment>
<proteinExistence type="inferred from homology"/>
<feature type="domain" description="RNA polymerase sigma factor 70 region 4 type 2" evidence="6">
    <location>
        <begin position="125"/>
        <end position="174"/>
    </location>
</feature>
<comment type="similarity">
    <text evidence="1">Belongs to the sigma-70 factor family. ECF subfamily.</text>
</comment>
<dbReference type="InterPro" id="IPR013249">
    <property type="entry name" value="RNA_pol_sigma70_r4_t2"/>
</dbReference>
<dbReference type="Pfam" id="PF08281">
    <property type="entry name" value="Sigma70_r4_2"/>
    <property type="match status" value="1"/>
</dbReference>